<dbReference type="EMBL" id="BAABAA010000007">
    <property type="protein sequence ID" value="GAA3577082.1"/>
    <property type="molecule type" value="Genomic_DNA"/>
</dbReference>
<gene>
    <name evidence="1" type="ORF">GCM10022235_53690</name>
</gene>
<name>A0ABP6Y450_9ACTN</name>
<reference evidence="2" key="1">
    <citation type="journal article" date="2019" name="Int. J. Syst. Evol. Microbiol.">
        <title>The Global Catalogue of Microorganisms (GCM) 10K type strain sequencing project: providing services to taxonomists for standard genome sequencing and annotation.</title>
        <authorList>
            <consortium name="The Broad Institute Genomics Platform"/>
            <consortium name="The Broad Institute Genome Sequencing Center for Infectious Disease"/>
            <person name="Wu L."/>
            <person name="Ma J."/>
        </authorList>
    </citation>
    <scope>NUCLEOTIDE SEQUENCE [LARGE SCALE GENOMIC DNA]</scope>
    <source>
        <strain evidence="2">JCM 16928</strain>
    </source>
</reference>
<organism evidence="1 2">
    <name type="scientific">Kribbella ginsengisoli</name>
    <dbReference type="NCBI Taxonomy" id="363865"/>
    <lineage>
        <taxon>Bacteria</taxon>
        <taxon>Bacillati</taxon>
        <taxon>Actinomycetota</taxon>
        <taxon>Actinomycetes</taxon>
        <taxon>Propionibacteriales</taxon>
        <taxon>Kribbellaceae</taxon>
        <taxon>Kribbella</taxon>
    </lineage>
</organism>
<comment type="caution">
    <text evidence="1">The sequence shown here is derived from an EMBL/GenBank/DDBJ whole genome shotgun (WGS) entry which is preliminary data.</text>
</comment>
<proteinExistence type="predicted"/>
<evidence type="ECO:0000313" key="2">
    <source>
        <dbReference type="Proteomes" id="UP001501222"/>
    </source>
</evidence>
<protein>
    <submittedName>
        <fullName evidence="1">Uncharacterized protein</fullName>
    </submittedName>
</protein>
<evidence type="ECO:0000313" key="1">
    <source>
        <dbReference type="EMBL" id="GAA3577082.1"/>
    </source>
</evidence>
<dbReference type="Proteomes" id="UP001501222">
    <property type="component" value="Unassembled WGS sequence"/>
</dbReference>
<sequence>MATTAALMAEQTPALAKALPTVELWAAVLTEAQTAVPRDRLTVALPLASAMAVLTAVQVKALQTAEP</sequence>
<accession>A0ABP6Y450</accession>
<keyword evidence="2" id="KW-1185">Reference proteome</keyword>